<dbReference type="SUPFAM" id="SSF52540">
    <property type="entry name" value="P-loop containing nucleoside triphosphate hydrolases"/>
    <property type="match status" value="2"/>
</dbReference>
<dbReference type="EMBL" id="MQUQ01000005">
    <property type="protein sequence ID" value="OLZ53374.1"/>
    <property type="molecule type" value="Genomic_DNA"/>
</dbReference>
<name>A0A1R0KWG2_9PSEU</name>
<accession>A0A1R0KWG2</accession>
<dbReference type="GO" id="GO:0009035">
    <property type="term" value="F:type I site-specific deoxyribonuclease activity"/>
    <property type="evidence" value="ECO:0007669"/>
    <property type="project" value="UniProtKB-EC"/>
</dbReference>
<dbReference type="OrthoDB" id="9758243at2"/>
<dbReference type="Pfam" id="PF04326">
    <property type="entry name" value="SLFN_AlbA_2"/>
    <property type="match status" value="1"/>
</dbReference>
<organism evidence="2 3">
    <name type="scientific">Amycolatopsis coloradensis</name>
    <dbReference type="NCBI Taxonomy" id="76021"/>
    <lineage>
        <taxon>Bacteria</taxon>
        <taxon>Bacillati</taxon>
        <taxon>Actinomycetota</taxon>
        <taxon>Actinomycetes</taxon>
        <taxon>Pseudonocardiales</taxon>
        <taxon>Pseudonocardiaceae</taxon>
        <taxon>Amycolatopsis</taxon>
    </lineage>
</organism>
<dbReference type="InterPro" id="IPR014001">
    <property type="entry name" value="Helicase_ATP-bd"/>
</dbReference>
<dbReference type="InterPro" id="IPR007421">
    <property type="entry name" value="Schlafen_AlbA_2_dom"/>
</dbReference>
<dbReference type="InterPro" id="IPR055180">
    <property type="entry name" value="HsdR_RecA-like_helicase_dom_2"/>
</dbReference>
<dbReference type="Pfam" id="PF04313">
    <property type="entry name" value="HSDR_N"/>
    <property type="match status" value="1"/>
</dbReference>
<evidence type="ECO:0000313" key="2">
    <source>
        <dbReference type="EMBL" id="OLZ53374.1"/>
    </source>
</evidence>
<comment type="caution">
    <text evidence="2">The sequence shown here is derived from an EMBL/GenBank/DDBJ whole genome shotgun (WGS) entry which is preliminary data.</text>
</comment>
<dbReference type="PROSITE" id="PS51192">
    <property type="entry name" value="HELICASE_ATP_BIND_1"/>
    <property type="match status" value="1"/>
</dbReference>
<sequence>MKPDEGAFQAEIVAWLVDVGGYEKVSDHEFDRVAGLDFGVVLEFVGATQVEQWEELVAKYGDVGAAQRGFEARLVKELDARGTVDVLRRGVVDRGVTIRLVYFKPASSVTPELVTRYEKNVLAVVPEFHYDPNSENRIDLALLVNGLPVATAELKNALTGSGIDDAKAQYRDARDPNNVTLAQRCVVHFAVDTERVAMTTRLAGAKTRFLPFDQGNDRAAGNPSNLNGQRTAYLWERVWQRDAWLDLLQRFVHVENLPRGSKRARNMIFPRFHQWDAVRKLEEAAKTEGPGHDYLIQHSAGSGKSNTIGWLAHRLSTVHGADERPVFDKIVVITDRRVLDKQLQETIYQFEHQFGLVEKIDSDSGQLATALAGQRARIIITTLQKFPVVVEQGLQLPDRNYAVIVDEAHSSQTGESATKLKALLGAGEPERTDDPVGDALAAMAKARGKQPNISFFAFTATPKGRTLEMFGRRNSTTKRREAFHLYSMRQAIEEKFIIDVLANYVTYQTYWNIEKKVRDDPAYDPRKAGAAIARFVSLHESNLAQKAEVIIEHFRRHVKHKIGGRAKAMVVTSSREHAVRYTEALRKYCDEHGYRIGVLGAFSGTVEVDKVDHTETSMNGFPESQTAKEFAGEEWHFLVVAEKYQTGFDQPLLYAMYVDKTLSGLDAVQTLSRLNRIADGKDGTFVLDFRNKTEDIQESFAEWYTSTVAQPTDPNLLYDTRHQLDPYGVIWPDEVEKAVALLIGNGKNHGRVHAALTPAVDRFHGLDEDEQSMFRDALARFLRTYSFLSQIVEFTDSKLEADFLYGKALSAFIRPAGETGLDLGAEVELAYLRIEKTFAGSIELSDESGDVSTIFSGAGKQTKAEEEPLSAIIAKLNERFNTDFADGDRVHLDAMVAKMIDRPEVQRAAAANTEDNFRLFLAKIFTEEIVNHVNVSKDLSLTLIDNPDAQSMVLDTYLKMVQGKAKVAYQEHCPIGDLLGPDLESAHLEYKASLSITKEGVRYKPLETASLKTIAAFANSRDGGTLLIGIHDSGVPVGLEPDFAHLRKPDKDDTDLFGLHLNNLIVDSMGAALAANVSRQIHEIDGKSVCRIHVHPSGFPVDARVTVEKKGQQHKETKFFVRTGNSTRALEEPEKVKYVLSRWPAS</sequence>
<dbReference type="GO" id="GO:0005524">
    <property type="term" value="F:ATP binding"/>
    <property type="evidence" value="ECO:0007669"/>
    <property type="project" value="UniProtKB-KW"/>
</dbReference>
<dbReference type="PANTHER" id="PTHR42927">
    <property type="entry name" value="HELICASE SUPERFAMILY 1 AND 2 DOMAIN-CONTAINING PROTEIN"/>
    <property type="match status" value="1"/>
</dbReference>
<dbReference type="Pfam" id="PF18766">
    <property type="entry name" value="SWI2_SNF2"/>
    <property type="match status" value="1"/>
</dbReference>
<dbReference type="Proteomes" id="UP000187486">
    <property type="component" value="Unassembled WGS sequence"/>
</dbReference>
<reference evidence="2 3" key="1">
    <citation type="submission" date="2016-01" db="EMBL/GenBank/DDBJ databases">
        <title>Amycolatopsis coloradensis genome sequencing and assembly.</title>
        <authorList>
            <person name="Mayilraj S."/>
        </authorList>
    </citation>
    <scope>NUCLEOTIDE SEQUENCE [LARGE SCALE GENOMIC DNA]</scope>
    <source>
        <strain evidence="2 3">DSM 44225</strain>
    </source>
</reference>
<evidence type="ECO:0000313" key="3">
    <source>
        <dbReference type="Proteomes" id="UP000187486"/>
    </source>
</evidence>
<evidence type="ECO:0000259" key="1">
    <source>
        <dbReference type="PROSITE" id="PS51192"/>
    </source>
</evidence>
<dbReference type="Gene3D" id="3.30.950.30">
    <property type="entry name" value="Schlafen, AAA domain"/>
    <property type="match status" value="1"/>
</dbReference>
<dbReference type="GO" id="GO:0009307">
    <property type="term" value="P:DNA restriction-modification system"/>
    <property type="evidence" value="ECO:0007669"/>
    <property type="project" value="UniProtKB-KW"/>
</dbReference>
<proteinExistence type="predicted"/>
<dbReference type="InterPro" id="IPR007409">
    <property type="entry name" value="Restrct_endonuc_type1_HsdR_N"/>
</dbReference>
<dbReference type="InterPro" id="IPR038461">
    <property type="entry name" value="Schlafen_AlbA_2_dom_sf"/>
</dbReference>
<dbReference type="InterPro" id="IPR040980">
    <property type="entry name" value="SWI2_SNF2"/>
</dbReference>
<dbReference type="STRING" id="76021.BS329_11275"/>
<protein>
    <recommendedName>
        <fullName evidence="1">Helicase ATP-binding domain-containing protein</fullName>
    </recommendedName>
</protein>
<dbReference type="Gene3D" id="3.90.1570.50">
    <property type="match status" value="1"/>
</dbReference>
<dbReference type="SMART" id="SM00487">
    <property type="entry name" value="DEXDc"/>
    <property type="match status" value="1"/>
</dbReference>
<dbReference type="AlphaFoldDB" id="A0A1R0KWG2"/>
<dbReference type="GO" id="GO:0003677">
    <property type="term" value="F:DNA binding"/>
    <property type="evidence" value="ECO:0007669"/>
    <property type="project" value="UniProtKB-KW"/>
</dbReference>
<dbReference type="InterPro" id="IPR027417">
    <property type="entry name" value="P-loop_NTPase"/>
</dbReference>
<gene>
    <name evidence="2" type="ORF">BS329_11275</name>
</gene>
<dbReference type="PANTHER" id="PTHR42927:SF1">
    <property type="entry name" value="HELICASE SUPERFAMILY 1 AND 2 DOMAIN-CONTAINING PROTEIN"/>
    <property type="match status" value="1"/>
</dbReference>
<feature type="domain" description="Helicase ATP-binding" evidence="1">
    <location>
        <begin position="285"/>
        <end position="480"/>
    </location>
</feature>
<dbReference type="RefSeq" id="WP_076159040.1">
    <property type="nucleotide sequence ID" value="NZ_JBEZVB010000001.1"/>
</dbReference>
<keyword evidence="3" id="KW-1185">Reference proteome</keyword>
<dbReference type="Pfam" id="PF22679">
    <property type="entry name" value="T1R_D3-like"/>
    <property type="match status" value="1"/>
</dbReference>
<dbReference type="Gene3D" id="3.40.50.300">
    <property type="entry name" value="P-loop containing nucleotide triphosphate hydrolases"/>
    <property type="match status" value="2"/>
</dbReference>